<dbReference type="InParanoid" id="A0A7X0MZE9"/>
<dbReference type="AlphaFoldDB" id="A0A7X0MZE9"/>
<sequence length="358" mass="40624">MFTTLNITVVIPLYNKAHTIVGTLESVIQQSRAADEIVIIDDGSSDGSVDCVERHIAEQQAAERPFEWNRIRIIRQNNQGVSAARNHGIAVARGNYIAFLDADDAWLPQYLEQIEKLHKESRACPVLATAYQYELADKEFKQARYRFVAHSRNYFAMVARGDLPFNSSSVCIAKTLLQKLQGFPVGQRMGEDQELWQRAALCSQIAYSPLQLSLYRIEVADRACDSQPEQSECAYSLQLCELAERLPADSLLREELIACSVTHLRQLARLNIQSGNAQVALRLLSKAFRRMNDSKTACYLIWASAVWCKGKAIAMAQYCNALLSSTFSATKTGSNQKRLSELRYRRRWRETLNQQEQY</sequence>
<proteinExistence type="predicted"/>
<dbReference type="Gene3D" id="3.90.550.10">
    <property type="entry name" value="Spore Coat Polysaccharide Biosynthesis Protein SpsA, Chain A"/>
    <property type="match status" value="1"/>
</dbReference>
<accession>A0A7X0MZE9</accession>
<feature type="domain" description="Glycosyltransferase 2-like" evidence="1">
    <location>
        <begin position="8"/>
        <end position="144"/>
    </location>
</feature>
<evidence type="ECO:0000259" key="1">
    <source>
        <dbReference type="Pfam" id="PF00535"/>
    </source>
</evidence>
<dbReference type="Pfam" id="PF00535">
    <property type="entry name" value="Glycos_transf_2"/>
    <property type="match status" value="1"/>
</dbReference>
<dbReference type="EMBL" id="JACHHT010000003">
    <property type="protein sequence ID" value="MBB6523067.1"/>
    <property type="molecule type" value="Genomic_DNA"/>
</dbReference>
<reference evidence="2 3" key="1">
    <citation type="submission" date="2020-08" db="EMBL/GenBank/DDBJ databases">
        <title>Genomic Encyclopedia of Type Strains, Phase IV (KMG-IV): sequencing the most valuable type-strain genomes for metagenomic binning, comparative biology and taxonomic classification.</title>
        <authorList>
            <person name="Goeker M."/>
        </authorList>
    </citation>
    <scope>NUCLEOTIDE SEQUENCE [LARGE SCALE GENOMIC DNA]</scope>
    <source>
        <strain evidence="2 3">DSM 22368</strain>
    </source>
</reference>
<dbReference type="PANTHER" id="PTHR43685:SF11">
    <property type="entry name" value="GLYCOSYLTRANSFERASE TAGX-RELATED"/>
    <property type="match status" value="1"/>
</dbReference>
<keyword evidence="3" id="KW-1185">Reference proteome</keyword>
<name>A0A7X0MZE9_9GAMM</name>
<protein>
    <recommendedName>
        <fullName evidence="1">Glycosyltransferase 2-like domain-containing protein</fullName>
    </recommendedName>
</protein>
<dbReference type="InterPro" id="IPR029044">
    <property type="entry name" value="Nucleotide-diphossugar_trans"/>
</dbReference>
<organism evidence="2 3">
    <name type="scientific">Pseudoteredinibacter isoporae</name>
    <dbReference type="NCBI Taxonomy" id="570281"/>
    <lineage>
        <taxon>Bacteria</taxon>
        <taxon>Pseudomonadati</taxon>
        <taxon>Pseudomonadota</taxon>
        <taxon>Gammaproteobacteria</taxon>
        <taxon>Cellvibrionales</taxon>
        <taxon>Cellvibrionaceae</taxon>
        <taxon>Pseudoteredinibacter</taxon>
    </lineage>
</organism>
<evidence type="ECO:0000313" key="3">
    <source>
        <dbReference type="Proteomes" id="UP000528457"/>
    </source>
</evidence>
<dbReference type="Proteomes" id="UP000528457">
    <property type="component" value="Unassembled WGS sequence"/>
</dbReference>
<dbReference type="InterPro" id="IPR001173">
    <property type="entry name" value="Glyco_trans_2-like"/>
</dbReference>
<evidence type="ECO:0000313" key="2">
    <source>
        <dbReference type="EMBL" id="MBB6523067.1"/>
    </source>
</evidence>
<gene>
    <name evidence="2" type="ORF">HNR48_003369</name>
</gene>
<dbReference type="RefSeq" id="WP_166843886.1">
    <property type="nucleotide sequence ID" value="NZ_JAAONY010000003.1"/>
</dbReference>
<comment type="caution">
    <text evidence="2">The sequence shown here is derived from an EMBL/GenBank/DDBJ whole genome shotgun (WGS) entry which is preliminary data.</text>
</comment>
<dbReference type="PANTHER" id="PTHR43685">
    <property type="entry name" value="GLYCOSYLTRANSFERASE"/>
    <property type="match status" value="1"/>
</dbReference>
<dbReference type="CDD" id="cd00761">
    <property type="entry name" value="Glyco_tranf_GTA_type"/>
    <property type="match status" value="1"/>
</dbReference>
<dbReference type="InterPro" id="IPR050834">
    <property type="entry name" value="Glycosyltransf_2"/>
</dbReference>
<dbReference type="SUPFAM" id="SSF53448">
    <property type="entry name" value="Nucleotide-diphospho-sugar transferases"/>
    <property type="match status" value="1"/>
</dbReference>